<dbReference type="PANTHER" id="PTHR15893">
    <property type="entry name" value="RIBOSOMAL PROTEIN L27"/>
    <property type="match status" value="1"/>
</dbReference>
<dbReference type="GO" id="GO:0006412">
    <property type="term" value="P:translation"/>
    <property type="evidence" value="ECO:0007669"/>
    <property type="project" value="UniProtKB-UniRule"/>
</dbReference>
<dbReference type="PROSITE" id="PS00831">
    <property type="entry name" value="RIBOSOMAL_L27"/>
    <property type="match status" value="1"/>
</dbReference>
<evidence type="ECO:0000313" key="7">
    <source>
        <dbReference type="Proteomes" id="UP000176786"/>
    </source>
</evidence>
<comment type="caution">
    <text evidence="6">The sequence shown here is derived from an EMBL/GenBank/DDBJ whole genome shotgun (WGS) entry which is preliminary data.</text>
</comment>
<dbReference type="STRING" id="1817832.A3J48_01685"/>
<dbReference type="FunFam" id="2.40.50.100:FF:000020">
    <property type="entry name" value="50S ribosomal protein L27"/>
    <property type="match status" value="1"/>
</dbReference>
<dbReference type="PRINTS" id="PR00063">
    <property type="entry name" value="RIBOSOMALL27"/>
</dbReference>
<sequence length="93" mass="9974">MAHKKAGGSTQYGRDSNPKYLGVKKFGGEKVGVGDIIIRQRGSKFRAGKNVSSGKDDTLFAMAAGVVKFSKRKTLKFTGALSRVRIVSVLPKS</sequence>
<accession>A0A1F5PA63</accession>
<keyword evidence="3 5" id="KW-0687">Ribonucleoprotein</keyword>
<dbReference type="GO" id="GO:0005840">
    <property type="term" value="C:ribosome"/>
    <property type="evidence" value="ECO:0007669"/>
    <property type="project" value="UniProtKB-KW"/>
</dbReference>
<evidence type="ECO:0000256" key="4">
    <source>
        <dbReference type="ARBA" id="ARBA00035175"/>
    </source>
</evidence>
<proteinExistence type="inferred from homology"/>
<dbReference type="AlphaFoldDB" id="A0A1F5PA63"/>
<comment type="similarity">
    <text evidence="1 5">Belongs to the bacterial ribosomal protein bL27 family.</text>
</comment>
<dbReference type="GO" id="GO:0003735">
    <property type="term" value="F:structural constituent of ribosome"/>
    <property type="evidence" value="ECO:0007669"/>
    <property type="project" value="InterPro"/>
</dbReference>
<dbReference type="SUPFAM" id="SSF110324">
    <property type="entry name" value="Ribosomal L27 protein-like"/>
    <property type="match status" value="1"/>
</dbReference>
<dbReference type="InterPro" id="IPR018261">
    <property type="entry name" value="Ribosomal_bL27_CS"/>
</dbReference>
<evidence type="ECO:0000256" key="2">
    <source>
        <dbReference type="ARBA" id="ARBA00022980"/>
    </source>
</evidence>
<reference evidence="6 7" key="1">
    <citation type="journal article" date="2016" name="Nat. Commun.">
        <title>Thousands of microbial genomes shed light on interconnected biogeochemical processes in an aquifer system.</title>
        <authorList>
            <person name="Anantharaman K."/>
            <person name="Brown C.T."/>
            <person name="Hug L.A."/>
            <person name="Sharon I."/>
            <person name="Castelle C.J."/>
            <person name="Probst A.J."/>
            <person name="Thomas B.C."/>
            <person name="Singh A."/>
            <person name="Wilkins M.J."/>
            <person name="Karaoz U."/>
            <person name="Brodie E.L."/>
            <person name="Williams K.H."/>
            <person name="Hubbard S.S."/>
            <person name="Banfield J.F."/>
        </authorList>
    </citation>
    <scope>NUCLEOTIDE SEQUENCE [LARGE SCALE GENOMIC DNA]</scope>
</reference>
<dbReference type="EMBL" id="MFES01000001">
    <property type="protein sequence ID" value="OGE86634.1"/>
    <property type="molecule type" value="Genomic_DNA"/>
</dbReference>
<dbReference type="Proteomes" id="UP000176786">
    <property type="component" value="Unassembled WGS sequence"/>
</dbReference>
<dbReference type="GO" id="GO:1990904">
    <property type="term" value="C:ribonucleoprotein complex"/>
    <property type="evidence" value="ECO:0007669"/>
    <property type="project" value="UniProtKB-KW"/>
</dbReference>
<dbReference type="InterPro" id="IPR001684">
    <property type="entry name" value="Ribosomal_bL27"/>
</dbReference>
<evidence type="ECO:0000256" key="5">
    <source>
        <dbReference type="HAMAP-Rule" id="MF_00539"/>
    </source>
</evidence>
<dbReference type="PANTHER" id="PTHR15893:SF0">
    <property type="entry name" value="LARGE RIBOSOMAL SUBUNIT PROTEIN BL27M"/>
    <property type="match status" value="1"/>
</dbReference>
<dbReference type="Gene3D" id="2.40.50.100">
    <property type="match status" value="1"/>
</dbReference>
<organism evidence="6 7">
    <name type="scientific">Candidatus Doudnabacteria bacterium RIFCSPHIGHO2_02_FULL_46_11</name>
    <dbReference type="NCBI Taxonomy" id="1817832"/>
    <lineage>
        <taxon>Bacteria</taxon>
        <taxon>Candidatus Doudnaibacteriota</taxon>
    </lineage>
</organism>
<keyword evidence="2 5" id="KW-0689">Ribosomal protein</keyword>
<dbReference type="HAMAP" id="MF_00539">
    <property type="entry name" value="Ribosomal_bL27"/>
    <property type="match status" value="1"/>
</dbReference>
<evidence type="ECO:0000313" key="6">
    <source>
        <dbReference type="EMBL" id="OGE86634.1"/>
    </source>
</evidence>
<evidence type="ECO:0000256" key="1">
    <source>
        <dbReference type="ARBA" id="ARBA00010797"/>
    </source>
</evidence>
<gene>
    <name evidence="5" type="primary">rpmA</name>
    <name evidence="6" type="ORF">A3J48_01685</name>
</gene>
<evidence type="ECO:0000256" key="3">
    <source>
        <dbReference type="ARBA" id="ARBA00023274"/>
    </source>
</evidence>
<protein>
    <recommendedName>
        <fullName evidence="4 5">Large ribosomal subunit protein bL27</fullName>
    </recommendedName>
</protein>
<dbReference type="NCBIfam" id="TIGR00062">
    <property type="entry name" value="L27"/>
    <property type="match status" value="1"/>
</dbReference>
<name>A0A1F5PA63_9BACT</name>
<dbReference type="Pfam" id="PF01016">
    <property type="entry name" value="Ribosomal_L27"/>
    <property type="match status" value="1"/>
</dbReference>